<evidence type="ECO:0000313" key="6">
    <source>
        <dbReference type="EMBL" id="GAA4516431.1"/>
    </source>
</evidence>
<evidence type="ECO:0000256" key="1">
    <source>
        <dbReference type="ARBA" id="ARBA00009437"/>
    </source>
</evidence>
<gene>
    <name evidence="6" type="ORF">GCM10023191_087380</name>
</gene>
<dbReference type="PANTHER" id="PTHR30118:SF15">
    <property type="entry name" value="TRANSCRIPTIONAL REGULATORY PROTEIN"/>
    <property type="match status" value="1"/>
</dbReference>
<dbReference type="SUPFAM" id="SSF46785">
    <property type="entry name" value="Winged helix' DNA-binding domain"/>
    <property type="match status" value="1"/>
</dbReference>
<dbReference type="SUPFAM" id="SSF53850">
    <property type="entry name" value="Periplasmic binding protein-like II"/>
    <property type="match status" value="1"/>
</dbReference>
<proteinExistence type="inferred from homology"/>
<comment type="caution">
    <text evidence="6">The sequence shown here is derived from an EMBL/GenBank/DDBJ whole genome shotgun (WGS) entry which is preliminary data.</text>
</comment>
<dbReference type="InterPro" id="IPR000847">
    <property type="entry name" value="LysR_HTH_N"/>
</dbReference>
<keyword evidence="3" id="KW-0238">DNA-binding</keyword>
<dbReference type="Pfam" id="PF03466">
    <property type="entry name" value="LysR_substrate"/>
    <property type="match status" value="1"/>
</dbReference>
<keyword evidence="4" id="KW-0804">Transcription</keyword>
<protein>
    <submittedName>
        <fullName evidence="6">LysR family transcriptional regulator</fullName>
    </submittedName>
</protein>
<organism evidence="6 7">
    <name type="scientific">Actinoallomurus oryzae</name>
    <dbReference type="NCBI Taxonomy" id="502180"/>
    <lineage>
        <taxon>Bacteria</taxon>
        <taxon>Bacillati</taxon>
        <taxon>Actinomycetota</taxon>
        <taxon>Actinomycetes</taxon>
        <taxon>Streptosporangiales</taxon>
        <taxon>Thermomonosporaceae</taxon>
        <taxon>Actinoallomurus</taxon>
    </lineage>
</organism>
<dbReference type="Gene3D" id="3.40.190.10">
    <property type="entry name" value="Periplasmic binding protein-like II"/>
    <property type="match status" value="2"/>
</dbReference>
<evidence type="ECO:0000259" key="5">
    <source>
        <dbReference type="PROSITE" id="PS50931"/>
    </source>
</evidence>
<name>A0ABP8R2G6_9ACTN</name>
<dbReference type="InterPro" id="IPR050389">
    <property type="entry name" value="LysR-type_TF"/>
</dbReference>
<feature type="domain" description="HTH lysR-type" evidence="5">
    <location>
        <begin position="1"/>
        <end position="58"/>
    </location>
</feature>
<dbReference type="Pfam" id="PF00126">
    <property type="entry name" value="HTH_1"/>
    <property type="match status" value="1"/>
</dbReference>
<dbReference type="EMBL" id="BAABHF010000054">
    <property type="protein sequence ID" value="GAA4516431.1"/>
    <property type="molecule type" value="Genomic_DNA"/>
</dbReference>
<dbReference type="RefSeq" id="WP_345474305.1">
    <property type="nucleotide sequence ID" value="NZ_BAABHF010000054.1"/>
</dbReference>
<evidence type="ECO:0000256" key="4">
    <source>
        <dbReference type="ARBA" id="ARBA00023163"/>
    </source>
</evidence>
<evidence type="ECO:0000256" key="3">
    <source>
        <dbReference type="ARBA" id="ARBA00023125"/>
    </source>
</evidence>
<dbReference type="PROSITE" id="PS50931">
    <property type="entry name" value="HTH_LYSR"/>
    <property type="match status" value="1"/>
</dbReference>
<evidence type="ECO:0000256" key="2">
    <source>
        <dbReference type="ARBA" id="ARBA00023015"/>
    </source>
</evidence>
<dbReference type="Proteomes" id="UP001500503">
    <property type="component" value="Unassembled WGS sequence"/>
</dbReference>
<dbReference type="PANTHER" id="PTHR30118">
    <property type="entry name" value="HTH-TYPE TRANSCRIPTIONAL REGULATOR LEUO-RELATED"/>
    <property type="match status" value="1"/>
</dbReference>
<reference evidence="7" key="1">
    <citation type="journal article" date="2019" name="Int. J. Syst. Evol. Microbiol.">
        <title>The Global Catalogue of Microorganisms (GCM) 10K type strain sequencing project: providing services to taxonomists for standard genome sequencing and annotation.</title>
        <authorList>
            <consortium name="The Broad Institute Genomics Platform"/>
            <consortium name="The Broad Institute Genome Sequencing Center for Infectious Disease"/>
            <person name="Wu L."/>
            <person name="Ma J."/>
        </authorList>
    </citation>
    <scope>NUCLEOTIDE SEQUENCE [LARGE SCALE GENOMIC DNA]</scope>
    <source>
        <strain evidence="7">JCM 17933</strain>
    </source>
</reference>
<keyword evidence="2" id="KW-0805">Transcription regulation</keyword>
<comment type="similarity">
    <text evidence="1">Belongs to the LysR transcriptional regulatory family.</text>
</comment>
<dbReference type="CDD" id="cd08460">
    <property type="entry name" value="PBP2_DntR_like_1"/>
    <property type="match status" value="1"/>
</dbReference>
<dbReference type="InterPro" id="IPR036388">
    <property type="entry name" value="WH-like_DNA-bd_sf"/>
</dbReference>
<dbReference type="Gene3D" id="1.10.10.10">
    <property type="entry name" value="Winged helix-like DNA-binding domain superfamily/Winged helix DNA-binding domain"/>
    <property type="match status" value="1"/>
</dbReference>
<sequence>MDLNLLVALDALLEENSVTKAADRLGTSPAAASRKLSSLRRMVGDPLLVRAGQEMTPTPRALELRAEVRALLDRTKAVLTPAGGLDLATMHRKFSVQASELLLADLAAQLTGRLYSEAPAMGIVFLPESVEGTPALRQGFVDIELGVLGHLDPETCAEQLVTVPLLGAARNDHPLFDAPIDARRFADADHIGISRTGKRHGPIDTALAKLGLRRNVTVVVPSHTSAMMLARATDLVCLTIATSTGDLPDATTALGLRTFPIPVDVPPIEIGMAWHPRHNVDQAHRWLRDHIRAVVTDTYDAGRVGRA</sequence>
<dbReference type="InterPro" id="IPR005119">
    <property type="entry name" value="LysR_subst-bd"/>
</dbReference>
<evidence type="ECO:0000313" key="7">
    <source>
        <dbReference type="Proteomes" id="UP001500503"/>
    </source>
</evidence>
<keyword evidence="7" id="KW-1185">Reference proteome</keyword>
<dbReference type="InterPro" id="IPR036390">
    <property type="entry name" value="WH_DNA-bd_sf"/>
</dbReference>
<accession>A0ABP8R2G6</accession>